<evidence type="ECO:0000313" key="7">
    <source>
        <dbReference type="Proteomes" id="UP000593564"/>
    </source>
</evidence>
<dbReference type="FunFam" id="3.30.70.330:FF:000631">
    <property type="entry name" value="Glycine-rich RNA-binding protein 3, mitochondrial"/>
    <property type="match status" value="1"/>
</dbReference>
<comment type="caution">
    <text evidence="6">The sequence shown here is derived from an EMBL/GenBank/DDBJ whole genome shotgun (WGS) entry which is preliminary data.</text>
</comment>
<dbReference type="CDD" id="cd21608">
    <property type="entry name" value="RRM2_NsCP33_like"/>
    <property type="match status" value="1"/>
</dbReference>
<dbReference type="InterPro" id="IPR052462">
    <property type="entry name" value="SLIRP/GR-RBP-like"/>
</dbReference>
<keyword evidence="7" id="KW-1185">Reference proteome</keyword>
<dbReference type="PROSITE" id="PS50102">
    <property type="entry name" value="RRM"/>
    <property type="match status" value="1"/>
</dbReference>
<reference evidence="6 7" key="2">
    <citation type="submission" date="2020-07" db="EMBL/GenBank/DDBJ databases">
        <title>Genome assembly of wild tea tree DASZ reveals pedigree and selection history of tea varieties.</title>
        <authorList>
            <person name="Zhang W."/>
        </authorList>
    </citation>
    <scope>NUCLEOTIDE SEQUENCE [LARGE SCALE GENOMIC DNA]</scope>
    <source>
        <strain evidence="7">cv. G240</strain>
        <tissue evidence="6">Leaf</tissue>
    </source>
</reference>
<dbReference type="Pfam" id="PF00076">
    <property type="entry name" value="RRM_1"/>
    <property type="match status" value="1"/>
</dbReference>
<keyword evidence="4" id="KW-0732">Signal</keyword>
<feature type="compositionally biased region" description="Polar residues" evidence="3">
    <location>
        <begin position="260"/>
        <end position="269"/>
    </location>
</feature>
<dbReference type="AlphaFoldDB" id="A0A7J7FZR3"/>
<evidence type="ECO:0000256" key="3">
    <source>
        <dbReference type="SAM" id="MobiDB-lite"/>
    </source>
</evidence>
<feature type="chain" id="PRO_5029501831" description="RRM domain-containing protein" evidence="4">
    <location>
        <begin position="18"/>
        <end position="299"/>
    </location>
</feature>
<dbReference type="PRINTS" id="PR01228">
    <property type="entry name" value="EGGSHELL"/>
</dbReference>
<dbReference type="SMART" id="SM00360">
    <property type="entry name" value="RRM"/>
    <property type="match status" value="1"/>
</dbReference>
<evidence type="ECO:0000313" key="6">
    <source>
        <dbReference type="EMBL" id="KAF5933930.1"/>
    </source>
</evidence>
<evidence type="ECO:0000256" key="4">
    <source>
        <dbReference type="SAM" id="SignalP"/>
    </source>
</evidence>
<sequence length="299" mass="30125">MCFLLWLVAAMAFFSKAGNVLKQKVNKRINSEIFGSNPSIFQMIRCMSSSKLFVGGIAYSADDTSLREAFNKYGEVVEARVIVDRETGRSRGFGFVTYTSGEEASAAIQALDGQELHGRRVRVNFANDRPPRSGGFGGGGYGGGGYGGGGGGYGGGGGGYGGGGYGGGDSYGGGGSYGNYGSGGGYGGNNYGSGGSNFAQGGTYAGGTGTDSGSSGNYSSQSLGVAGGGGGSDNYVSGVGSDGGVNSNFGSSGFEGRDQFGSNESNNMADASEDLDEDDPIEGNYGNDDEPDDYANKRA</sequence>
<dbReference type="Gene3D" id="3.30.70.330">
    <property type="match status" value="1"/>
</dbReference>
<dbReference type="EMBL" id="JACBKZ010000014">
    <property type="protein sequence ID" value="KAF5933930.1"/>
    <property type="molecule type" value="Genomic_DNA"/>
</dbReference>
<feature type="region of interest" description="Disordered" evidence="3">
    <location>
        <begin position="237"/>
        <end position="299"/>
    </location>
</feature>
<dbReference type="Proteomes" id="UP000593564">
    <property type="component" value="Unassembled WGS sequence"/>
</dbReference>
<feature type="compositionally biased region" description="Low complexity" evidence="3">
    <location>
        <begin position="237"/>
        <end position="252"/>
    </location>
</feature>
<proteinExistence type="predicted"/>
<feature type="compositionally biased region" description="Acidic residues" evidence="3">
    <location>
        <begin position="271"/>
        <end position="293"/>
    </location>
</feature>
<feature type="domain" description="RRM" evidence="5">
    <location>
        <begin position="50"/>
        <end position="128"/>
    </location>
</feature>
<feature type="signal peptide" evidence="4">
    <location>
        <begin position="1"/>
        <end position="17"/>
    </location>
</feature>
<gene>
    <name evidence="6" type="ORF">HYC85_030101</name>
</gene>
<dbReference type="InterPro" id="IPR035979">
    <property type="entry name" value="RBD_domain_sf"/>
</dbReference>
<organism evidence="6 7">
    <name type="scientific">Camellia sinensis</name>
    <name type="common">Tea plant</name>
    <name type="synonym">Thea sinensis</name>
    <dbReference type="NCBI Taxonomy" id="4442"/>
    <lineage>
        <taxon>Eukaryota</taxon>
        <taxon>Viridiplantae</taxon>
        <taxon>Streptophyta</taxon>
        <taxon>Embryophyta</taxon>
        <taxon>Tracheophyta</taxon>
        <taxon>Spermatophyta</taxon>
        <taxon>Magnoliopsida</taxon>
        <taxon>eudicotyledons</taxon>
        <taxon>Gunneridae</taxon>
        <taxon>Pentapetalae</taxon>
        <taxon>asterids</taxon>
        <taxon>Ericales</taxon>
        <taxon>Theaceae</taxon>
        <taxon>Camellia</taxon>
    </lineage>
</organism>
<evidence type="ECO:0000256" key="1">
    <source>
        <dbReference type="ARBA" id="ARBA00022884"/>
    </source>
</evidence>
<dbReference type="InterPro" id="IPR048289">
    <property type="entry name" value="RRM2_NsCP33-like"/>
</dbReference>
<accession>A0A7J7FZR3</accession>
<reference evidence="7" key="1">
    <citation type="journal article" date="2020" name="Nat. Commun.">
        <title>Genome assembly of wild tea tree DASZ reveals pedigree and selection history of tea varieties.</title>
        <authorList>
            <person name="Zhang W."/>
            <person name="Zhang Y."/>
            <person name="Qiu H."/>
            <person name="Guo Y."/>
            <person name="Wan H."/>
            <person name="Zhang X."/>
            <person name="Scossa F."/>
            <person name="Alseekh S."/>
            <person name="Zhang Q."/>
            <person name="Wang P."/>
            <person name="Xu L."/>
            <person name="Schmidt M.H."/>
            <person name="Jia X."/>
            <person name="Li D."/>
            <person name="Zhu A."/>
            <person name="Guo F."/>
            <person name="Chen W."/>
            <person name="Ni D."/>
            <person name="Usadel B."/>
            <person name="Fernie A.R."/>
            <person name="Wen W."/>
        </authorList>
    </citation>
    <scope>NUCLEOTIDE SEQUENCE [LARGE SCALE GENOMIC DNA]</scope>
    <source>
        <strain evidence="7">cv. G240</strain>
    </source>
</reference>
<dbReference type="InterPro" id="IPR012677">
    <property type="entry name" value="Nucleotide-bd_a/b_plait_sf"/>
</dbReference>
<dbReference type="InterPro" id="IPR000504">
    <property type="entry name" value="RRM_dom"/>
</dbReference>
<protein>
    <recommendedName>
        <fullName evidence="5">RRM domain-containing protein</fullName>
    </recommendedName>
</protein>
<evidence type="ECO:0000259" key="5">
    <source>
        <dbReference type="PROSITE" id="PS50102"/>
    </source>
</evidence>
<dbReference type="GO" id="GO:0003723">
    <property type="term" value="F:RNA binding"/>
    <property type="evidence" value="ECO:0007669"/>
    <property type="project" value="UniProtKB-UniRule"/>
</dbReference>
<dbReference type="SUPFAM" id="SSF54928">
    <property type="entry name" value="RNA-binding domain, RBD"/>
    <property type="match status" value="1"/>
</dbReference>
<evidence type="ECO:0000256" key="2">
    <source>
        <dbReference type="PROSITE-ProRule" id="PRU00176"/>
    </source>
</evidence>
<name>A0A7J7FZR3_CAMSI</name>
<dbReference type="PANTHER" id="PTHR48027">
    <property type="entry name" value="HETEROGENEOUS NUCLEAR RIBONUCLEOPROTEIN 87F-RELATED"/>
    <property type="match status" value="1"/>
</dbReference>
<keyword evidence="1 2" id="KW-0694">RNA-binding</keyword>